<protein>
    <submittedName>
        <fullName evidence="3">B3/B4 tRNA-binding domain-containing protein</fullName>
    </submittedName>
</protein>
<name>A0A6A6WLV0_9PEZI</name>
<gene>
    <name evidence="3" type="ORF">EJ05DRAFT_534425</name>
</gene>
<dbReference type="Proteomes" id="UP000799437">
    <property type="component" value="Unassembled WGS sequence"/>
</dbReference>
<reference evidence="3" key="1">
    <citation type="journal article" date="2020" name="Stud. Mycol.">
        <title>101 Dothideomycetes genomes: a test case for predicting lifestyles and emergence of pathogens.</title>
        <authorList>
            <person name="Haridas S."/>
            <person name="Albert R."/>
            <person name="Binder M."/>
            <person name="Bloem J."/>
            <person name="Labutti K."/>
            <person name="Salamov A."/>
            <person name="Andreopoulos B."/>
            <person name="Baker S."/>
            <person name="Barry K."/>
            <person name="Bills G."/>
            <person name="Bluhm B."/>
            <person name="Cannon C."/>
            <person name="Castanera R."/>
            <person name="Culley D."/>
            <person name="Daum C."/>
            <person name="Ezra D."/>
            <person name="Gonzalez J."/>
            <person name="Henrissat B."/>
            <person name="Kuo A."/>
            <person name="Liang C."/>
            <person name="Lipzen A."/>
            <person name="Lutzoni F."/>
            <person name="Magnuson J."/>
            <person name="Mondo S."/>
            <person name="Nolan M."/>
            <person name="Ohm R."/>
            <person name="Pangilinan J."/>
            <person name="Park H.-J."/>
            <person name="Ramirez L."/>
            <person name="Alfaro M."/>
            <person name="Sun H."/>
            <person name="Tritt A."/>
            <person name="Yoshinaga Y."/>
            <person name="Zwiers L.-H."/>
            <person name="Turgeon B."/>
            <person name="Goodwin S."/>
            <person name="Spatafora J."/>
            <person name="Crous P."/>
            <person name="Grigoriev I."/>
        </authorList>
    </citation>
    <scope>NUCLEOTIDE SEQUENCE</scope>
    <source>
        <strain evidence="3">CBS 121739</strain>
    </source>
</reference>
<dbReference type="AlphaFoldDB" id="A0A6A6WLV0"/>
<feature type="region of interest" description="Disordered" evidence="1">
    <location>
        <begin position="1"/>
        <end position="24"/>
    </location>
</feature>
<keyword evidence="4" id="KW-1185">Reference proteome</keyword>
<dbReference type="InterPro" id="IPR020825">
    <property type="entry name" value="Phe-tRNA_synthase-like_B3/B4"/>
</dbReference>
<evidence type="ECO:0000313" key="4">
    <source>
        <dbReference type="Proteomes" id="UP000799437"/>
    </source>
</evidence>
<dbReference type="PANTHER" id="PTHR39209:SF2">
    <property type="entry name" value="CYTOPLASMIC PROTEIN"/>
    <property type="match status" value="1"/>
</dbReference>
<feature type="domain" description="B3/B4 tRNA-binding" evidence="2">
    <location>
        <begin position="51"/>
        <end position="205"/>
    </location>
</feature>
<evidence type="ECO:0000256" key="1">
    <source>
        <dbReference type="SAM" id="MobiDB-lite"/>
    </source>
</evidence>
<dbReference type="GO" id="GO:0003723">
    <property type="term" value="F:RNA binding"/>
    <property type="evidence" value="ECO:0007669"/>
    <property type="project" value="InterPro"/>
</dbReference>
<proteinExistence type="predicted"/>
<dbReference type="PANTHER" id="PTHR39209">
    <property type="match status" value="1"/>
</dbReference>
<accession>A0A6A6WLV0</accession>
<evidence type="ECO:0000259" key="2">
    <source>
        <dbReference type="SMART" id="SM00873"/>
    </source>
</evidence>
<dbReference type="EMBL" id="ML996565">
    <property type="protein sequence ID" value="KAF2762989.1"/>
    <property type="molecule type" value="Genomic_DNA"/>
</dbReference>
<dbReference type="GO" id="GO:0004826">
    <property type="term" value="F:phenylalanine-tRNA ligase activity"/>
    <property type="evidence" value="ECO:0007669"/>
    <property type="project" value="InterPro"/>
</dbReference>
<dbReference type="Pfam" id="PF03483">
    <property type="entry name" value="B3_4"/>
    <property type="match status" value="1"/>
</dbReference>
<dbReference type="GeneID" id="54490238"/>
<dbReference type="InterPro" id="IPR005146">
    <property type="entry name" value="B3/B4_tRNA-bd"/>
</dbReference>
<evidence type="ECO:0000313" key="3">
    <source>
        <dbReference type="EMBL" id="KAF2762989.1"/>
    </source>
</evidence>
<dbReference type="SMART" id="SM00873">
    <property type="entry name" value="B3_4"/>
    <property type="match status" value="1"/>
</dbReference>
<dbReference type="Gene3D" id="3.50.40.10">
    <property type="entry name" value="Phenylalanyl-trna Synthetase, Chain B, domain 3"/>
    <property type="match status" value="1"/>
</dbReference>
<dbReference type="SUPFAM" id="SSF56037">
    <property type="entry name" value="PheT/TilS domain"/>
    <property type="match status" value="1"/>
</dbReference>
<dbReference type="RefSeq" id="XP_033605440.1">
    <property type="nucleotide sequence ID" value="XM_033749184.1"/>
</dbReference>
<dbReference type="OrthoDB" id="5587917at2759"/>
<sequence length="217" mass="24252">MGPRPVVPNRLAQRIPQGPSDATSESLLVETESVVQTILLTQAVTSIPHIVSWREAYKAFGAKTKKDRCSLESLMRRCTTGLPRINRLTDIYNAISIKYQIPCGGEDLDAYSGPPQLKRMSGYEHFETVVGGEKVTELPPDGEVAWCDDAGITCRRWNWRQCSRTRITDRTTRVLFILDALEPCSDDNLEAAADELVEIIGSLSPDVKTMRRMIQKA</sequence>
<organism evidence="3 4">
    <name type="scientific">Pseudovirgaria hyperparasitica</name>
    <dbReference type="NCBI Taxonomy" id="470096"/>
    <lineage>
        <taxon>Eukaryota</taxon>
        <taxon>Fungi</taxon>
        <taxon>Dikarya</taxon>
        <taxon>Ascomycota</taxon>
        <taxon>Pezizomycotina</taxon>
        <taxon>Dothideomycetes</taxon>
        <taxon>Dothideomycetes incertae sedis</taxon>
        <taxon>Acrospermales</taxon>
        <taxon>Acrospermaceae</taxon>
        <taxon>Pseudovirgaria</taxon>
    </lineage>
</organism>